<dbReference type="PANTHER" id="PTHR13087:SF0">
    <property type="entry name" value="NFKB ACTIVATING PROTEIN LIKE"/>
    <property type="match status" value="1"/>
</dbReference>
<dbReference type="GO" id="GO:0003682">
    <property type="term" value="F:chromatin binding"/>
    <property type="evidence" value="ECO:0007669"/>
    <property type="project" value="InterPro"/>
</dbReference>
<sequence>MSARDHPSAVEKMHSHNNSRSQSQNHYKDRSEHTENRQSRESEPKEEPRTYSKNGSNNGIIDEAMRENLQQIAHLREELIKSANGGNGWTTSYPQQSTYSEEELMKRAQQRRQMKCPVKIWIQNESSDEDENEIVENLNTKGIELFDEERKKHEKERAEHLHRFEKLQKKTYYSKSIETKDDDKKMRNSEADKSISSSRSQFRSRSRSRSSSPARVKSNTKSKSRSRSRSRSRTRLRSKSKSKSRSRSNSRSTSSSSSSQSSSASSANGDSASEADDKKKRDHKKRSKKNESANEKHSKKKRQKKDRSRSKDQNRITDNSVTSEDCKPDSNSDISNHKQKDEPKVNKVQTETVTNSVTIKVEEGVVNEQQPSASIANNEKITNGATHSKMSNTMNQKDKEEETEFVWVESAKHSANGDSDSDSDGDKHGSNRNHDDNGAVDTGPQPAEELVTKMDRRDYGGALLPGEGDAIANFVQRGMRIPRRGEVGLTSEEIEAFESLGFVMSGSRHKRMNAIRIRKENQIYSAEEKRALAMVNFEEKLNREKKLMAAYQKMLNNKKKMSQSGIV</sequence>
<accession>X6NJD6</accession>
<comment type="similarity">
    <text evidence="1">Belongs to the NKAP family.</text>
</comment>
<dbReference type="GO" id="GO:0005634">
    <property type="term" value="C:nucleus"/>
    <property type="evidence" value="ECO:0007669"/>
    <property type="project" value="TreeGrafter"/>
</dbReference>
<dbReference type="OrthoDB" id="273141at2759"/>
<feature type="compositionally biased region" description="Basic and acidic residues" evidence="2">
    <location>
        <begin position="177"/>
        <end position="193"/>
    </location>
</feature>
<proteinExistence type="inferred from homology"/>
<dbReference type="GO" id="GO:0010468">
    <property type="term" value="P:regulation of gene expression"/>
    <property type="evidence" value="ECO:0007669"/>
    <property type="project" value="TreeGrafter"/>
</dbReference>
<evidence type="ECO:0000313" key="4">
    <source>
        <dbReference type="EMBL" id="ETO25457.1"/>
    </source>
</evidence>
<evidence type="ECO:0000256" key="2">
    <source>
        <dbReference type="SAM" id="MobiDB-lite"/>
    </source>
</evidence>
<dbReference type="Pfam" id="PF06047">
    <property type="entry name" value="Nkap_C"/>
    <property type="match status" value="1"/>
</dbReference>
<feature type="domain" description="NF-kappa-B-activating protein C-terminal" evidence="3">
    <location>
        <begin position="457"/>
        <end position="556"/>
    </location>
</feature>
<name>X6NJD6_RETFI</name>
<dbReference type="AlphaFoldDB" id="X6NJD6"/>
<feature type="compositionally biased region" description="Basic and acidic residues" evidence="2">
    <location>
        <begin position="148"/>
        <end position="168"/>
    </location>
</feature>
<feature type="compositionally biased region" description="Basic and acidic residues" evidence="2">
    <location>
        <begin position="1"/>
        <end position="14"/>
    </location>
</feature>
<feature type="compositionally biased region" description="Basic and acidic residues" evidence="2">
    <location>
        <begin position="26"/>
        <end position="50"/>
    </location>
</feature>
<evidence type="ECO:0000313" key="5">
    <source>
        <dbReference type="Proteomes" id="UP000023152"/>
    </source>
</evidence>
<comment type="caution">
    <text evidence="4">The sequence shown here is derived from an EMBL/GenBank/DDBJ whole genome shotgun (WGS) entry which is preliminary data.</text>
</comment>
<reference evidence="4 5" key="1">
    <citation type="journal article" date="2013" name="Curr. Biol.">
        <title>The Genome of the Foraminiferan Reticulomyxa filosa.</title>
        <authorList>
            <person name="Glockner G."/>
            <person name="Hulsmann N."/>
            <person name="Schleicher M."/>
            <person name="Noegel A.A."/>
            <person name="Eichinger L."/>
            <person name="Gallinger C."/>
            <person name="Pawlowski J."/>
            <person name="Sierra R."/>
            <person name="Euteneuer U."/>
            <person name="Pillet L."/>
            <person name="Moustafa A."/>
            <person name="Platzer M."/>
            <person name="Groth M."/>
            <person name="Szafranski K."/>
            <person name="Schliwa M."/>
        </authorList>
    </citation>
    <scope>NUCLEOTIDE SEQUENCE [LARGE SCALE GENOMIC DNA]</scope>
</reference>
<dbReference type="EMBL" id="ASPP01008514">
    <property type="protein sequence ID" value="ETO25457.1"/>
    <property type="molecule type" value="Genomic_DNA"/>
</dbReference>
<gene>
    <name evidence="4" type="ORF">RFI_11680</name>
</gene>
<organism evidence="4 5">
    <name type="scientific">Reticulomyxa filosa</name>
    <dbReference type="NCBI Taxonomy" id="46433"/>
    <lineage>
        <taxon>Eukaryota</taxon>
        <taxon>Sar</taxon>
        <taxon>Rhizaria</taxon>
        <taxon>Retaria</taxon>
        <taxon>Foraminifera</taxon>
        <taxon>Monothalamids</taxon>
        <taxon>Reticulomyxidae</taxon>
        <taxon>Reticulomyxa</taxon>
    </lineage>
</organism>
<protein>
    <recommendedName>
        <fullName evidence="3">NF-kappa-B-activating protein C-terminal domain-containing protein</fullName>
    </recommendedName>
</protein>
<feature type="compositionally biased region" description="Low complexity" evidence="2">
    <location>
        <begin position="249"/>
        <end position="272"/>
    </location>
</feature>
<dbReference type="Proteomes" id="UP000023152">
    <property type="component" value="Unassembled WGS sequence"/>
</dbReference>
<feature type="compositionally biased region" description="Low complexity" evidence="2">
    <location>
        <begin position="16"/>
        <end position="25"/>
    </location>
</feature>
<dbReference type="InterPro" id="IPR040466">
    <property type="entry name" value="NKAP"/>
</dbReference>
<keyword evidence="5" id="KW-1185">Reference proteome</keyword>
<feature type="compositionally biased region" description="Polar residues" evidence="2">
    <location>
        <begin position="367"/>
        <end position="395"/>
    </location>
</feature>
<evidence type="ECO:0000259" key="3">
    <source>
        <dbReference type="Pfam" id="PF06047"/>
    </source>
</evidence>
<feature type="compositionally biased region" description="Basic residues" evidence="2">
    <location>
        <begin position="218"/>
        <end position="248"/>
    </location>
</feature>
<dbReference type="PANTHER" id="PTHR13087">
    <property type="entry name" value="NF-KAPPA B ACTIVATING PROTEIN"/>
    <property type="match status" value="1"/>
</dbReference>
<feature type="region of interest" description="Disordered" evidence="2">
    <location>
        <begin position="139"/>
        <end position="445"/>
    </location>
</feature>
<feature type="compositionally biased region" description="Basic residues" evidence="2">
    <location>
        <begin position="297"/>
        <end position="308"/>
    </location>
</feature>
<evidence type="ECO:0000256" key="1">
    <source>
        <dbReference type="ARBA" id="ARBA00009313"/>
    </source>
</evidence>
<feature type="region of interest" description="Disordered" evidence="2">
    <location>
        <begin position="1"/>
        <end position="65"/>
    </location>
</feature>
<dbReference type="InterPro" id="IPR009269">
    <property type="entry name" value="NKAP_C"/>
</dbReference>
<feature type="compositionally biased region" description="Basic and acidic residues" evidence="2">
    <location>
        <begin position="324"/>
        <end position="345"/>
    </location>
</feature>
<feature type="compositionally biased region" description="Basic and acidic residues" evidence="2">
    <location>
        <begin position="424"/>
        <end position="437"/>
    </location>
</feature>
<feature type="compositionally biased region" description="Polar residues" evidence="2">
    <location>
        <begin position="347"/>
        <end position="358"/>
    </location>
</feature>